<feature type="binding site" evidence="13">
    <location>
        <position position="683"/>
    </location>
    <ligand>
        <name>ATP</name>
        <dbReference type="ChEBI" id="CHEBI:30616"/>
    </ligand>
</feature>
<feature type="domain" description="P-type ATPase N-terminal" evidence="17">
    <location>
        <begin position="81"/>
        <end position="136"/>
    </location>
</feature>
<dbReference type="Gene3D" id="2.70.150.10">
    <property type="entry name" value="Calcium-transporting ATPase, cytoplasmic transduction domain A"/>
    <property type="match status" value="1"/>
</dbReference>
<evidence type="ECO:0000313" key="19">
    <source>
        <dbReference type="EMBL" id="GLC49980.1"/>
    </source>
</evidence>
<feature type="binding site" evidence="14">
    <location>
        <position position="895"/>
    </location>
    <ligand>
        <name>Mg(2+)</name>
        <dbReference type="ChEBI" id="CHEBI:18420"/>
    </ligand>
</feature>
<evidence type="ECO:0000256" key="5">
    <source>
        <dbReference type="ARBA" id="ARBA00022741"/>
    </source>
</evidence>
<evidence type="ECO:0000313" key="20">
    <source>
        <dbReference type="Proteomes" id="UP001165080"/>
    </source>
</evidence>
<evidence type="ECO:0000256" key="13">
    <source>
        <dbReference type="PIRSR" id="PIRSR606539-2"/>
    </source>
</evidence>
<accession>A0A9W6EZ73</accession>
<dbReference type="GO" id="GO:0005524">
    <property type="term" value="F:ATP binding"/>
    <property type="evidence" value="ECO:0007669"/>
    <property type="project" value="UniProtKB-UniRule"/>
</dbReference>
<evidence type="ECO:0000256" key="10">
    <source>
        <dbReference type="ARBA" id="ARBA00023136"/>
    </source>
</evidence>
<dbReference type="SFLD" id="SFLDG00002">
    <property type="entry name" value="C1.7:_P-type_atpase_like"/>
    <property type="match status" value="1"/>
</dbReference>
<feature type="binding site" evidence="13">
    <location>
        <position position="875"/>
    </location>
    <ligand>
        <name>ATP</name>
        <dbReference type="ChEBI" id="CHEBI:30616"/>
    </ligand>
</feature>
<dbReference type="PANTHER" id="PTHR24092:SF218">
    <property type="entry name" value="PHOSPHOLIPID-TRANSPORTING ATPASE"/>
    <property type="match status" value="1"/>
</dbReference>
<name>A0A9W6EZ73_9CHLO</name>
<feature type="binding site" evidence="14">
    <location>
        <position position="458"/>
    </location>
    <ligand>
        <name>Mg(2+)</name>
        <dbReference type="ChEBI" id="CHEBI:18420"/>
    </ligand>
</feature>
<feature type="transmembrane region" description="Helical" evidence="15">
    <location>
        <begin position="1070"/>
        <end position="1090"/>
    </location>
</feature>
<feature type="transmembrane region" description="Helical" evidence="15">
    <location>
        <begin position="338"/>
        <end position="361"/>
    </location>
</feature>
<keyword evidence="9 15" id="KW-1133">Transmembrane helix</keyword>
<feature type="transmembrane region" description="Helical" evidence="15">
    <location>
        <begin position="107"/>
        <end position="124"/>
    </location>
</feature>
<comment type="caution">
    <text evidence="19">The sequence shown here is derived from an EMBL/GenBank/DDBJ whole genome shotgun (WGS) entry which is preliminary data.</text>
</comment>
<feature type="binding site" evidence="13">
    <location>
        <position position="765"/>
    </location>
    <ligand>
        <name>ATP</name>
        <dbReference type="ChEBI" id="CHEBI:30616"/>
    </ligand>
</feature>
<dbReference type="Gene3D" id="3.40.50.1000">
    <property type="entry name" value="HAD superfamily/HAD-like"/>
    <property type="match status" value="1"/>
</dbReference>
<evidence type="ECO:0000256" key="15">
    <source>
        <dbReference type="RuleBase" id="RU362033"/>
    </source>
</evidence>
<dbReference type="NCBIfam" id="TIGR01494">
    <property type="entry name" value="ATPase_P-type"/>
    <property type="match status" value="1"/>
</dbReference>
<feature type="binding site" evidence="13">
    <location>
        <position position="627"/>
    </location>
    <ligand>
        <name>ATP</name>
        <dbReference type="ChEBI" id="CHEBI:30616"/>
    </ligand>
</feature>
<feature type="region of interest" description="Disordered" evidence="16">
    <location>
        <begin position="1200"/>
        <end position="1229"/>
    </location>
</feature>
<evidence type="ECO:0000256" key="11">
    <source>
        <dbReference type="ARBA" id="ARBA00034036"/>
    </source>
</evidence>
<dbReference type="GO" id="GO:0140326">
    <property type="term" value="F:ATPase-coupled intramembrane lipid transporter activity"/>
    <property type="evidence" value="ECO:0007669"/>
    <property type="project" value="UniProtKB-EC"/>
</dbReference>
<dbReference type="AlphaFoldDB" id="A0A9W6EZ73"/>
<comment type="catalytic activity">
    <reaction evidence="11 15">
        <text>ATP + H2O + phospholipidSide 1 = ADP + phosphate + phospholipidSide 2.</text>
        <dbReference type="EC" id="7.6.2.1"/>
    </reaction>
</comment>
<feature type="transmembrane region" description="Helical" evidence="15">
    <location>
        <begin position="1145"/>
        <end position="1168"/>
    </location>
</feature>
<evidence type="ECO:0000256" key="14">
    <source>
        <dbReference type="PIRSR" id="PIRSR606539-3"/>
    </source>
</evidence>
<proteinExistence type="inferred from homology"/>
<protein>
    <recommendedName>
        <fullName evidence="15">Phospholipid-transporting ATPase</fullName>
        <ecNumber evidence="15">7.6.2.1</ecNumber>
    </recommendedName>
</protein>
<feature type="transmembrane region" description="Helical" evidence="15">
    <location>
        <begin position="388"/>
        <end position="411"/>
    </location>
</feature>
<evidence type="ECO:0000256" key="12">
    <source>
        <dbReference type="PIRSR" id="PIRSR606539-1"/>
    </source>
</evidence>
<feature type="binding site" evidence="13">
    <location>
        <position position="460"/>
    </location>
    <ligand>
        <name>ATP</name>
        <dbReference type="ChEBI" id="CHEBI:30616"/>
    </ligand>
</feature>
<dbReference type="InterPro" id="IPR032630">
    <property type="entry name" value="P_typ_ATPase_c"/>
</dbReference>
<dbReference type="PRINTS" id="PR00119">
    <property type="entry name" value="CATATPASE"/>
</dbReference>
<feature type="binding site" evidence="13">
    <location>
        <position position="899"/>
    </location>
    <ligand>
        <name>ATP</name>
        <dbReference type="ChEBI" id="CHEBI:30616"/>
    </ligand>
</feature>
<reference evidence="19 20" key="1">
    <citation type="journal article" date="2023" name="Commun. Biol.">
        <title>Reorganization of the ancestral sex-determining regions during the evolution of trioecy in Pleodorina starrii.</title>
        <authorList>
            <person name="Takahashi K."/>
            <person name="Suzuki S."/>
            <person name="Kawai-Toyooka H."/>
            <person name="Yamamoto K."/>
            <person name="Hamaji T."/>
            <person name="Ootsuki R."/>
            <person name="Yamaguchi H."/>
            <person name="Kawachi M."/>
            <person name="Higashiyama T."/>
            <person name="Nozaki H."/>
        </authorList>
    </citation>
    <scope>NUCLEOTIDE SEQUENCE [LARGE SCALE GENOMIC DNA]</scope>
    <source>
        <strain evidence="19 20">NIES-4479</strain>
    </source>
</reference>
<dbReference type="SUPFAM" id="SSF81665">
    <property type="entry name" value="Calcium ATPase, transmembrane domain M"/>
    <property type="match status" value="1"/>
</dbReference>
<keyword evidence="4 14" id="KW-0479">Metal-binding</keyword>
<dbReference type="NCBIfam" id="TIGR01652">
    <property type="entry name" value="ATPase-Plipid"/>
    <property type="match status" value="1"/>
</dbReference>
<dbReference type="Pfam" id="PF16209">
    <property type="entry name" value="PhoLip_ATPase_N"/>
    <property type="match status" value="1"/>
</dbReference>
<dbReference type="GO" id="GO:0016887">
    <property type="term" value="F:ATP hydrolysis activity"/>
    <property type="evidence" value="ECO:0007669"/>
    <property type="project" value="InterPro"/>
</dbReference>
<dbReference type="InterPro" id="IPR036412">
    <property type="entry name" value="HAD-like_sf"/>
</dbReference>
<dbReference type="InterPro" id="IPR044492">
    <property type="entry name" value="P_typ_ATPase_HD_dom"/>
</dbReference>
<dbReference type="EC" id="7.6.2.1" evidence="15"/>
<dbReference type="Gene3D" id="3.40.1110.10">
    <property type="entry name" value="Calcium-transporting ATPase, cytoplasmic domain N"/>
    <property type="match status" value="1"/>
</dbReference>
<dbReference type="SFLD" id="SFLDS00003">
    <property type="entry name" value="Haloacid_Dehalogenase"/>
    <property type="match status" value="1"/>
</dbReference>
<dbReference type="InterPro" id="IPR032631">
    <property type="entry name" value="P-type_ATPase_N"/>
</dbReference>
<dbReference type="GO" id="GO:0045332">
    <property type="term" value="P:phospholipid translocation"/>
    <property type="evidence" value="ECO:0007669"/>
    <property type="project" value="TreeGrafter"/>
</dbReference>
<comment type="cofactor">
    <cofactor evidence="14">
        <name>Mg(2+)</name>
        <dbReference type="ChEBI" id="CHEBI:18420"/>
    </cofactor>
</comment>
<dbReference type="InterPro" id="IPR018303">
    <property type="entry name" value="ATPase_P-typ_P_site"/>
</dbReference>
<feature type="binding site" evidence="14">
    <location>
        <position position="899"/>
    </location>
    <ligand>
        <name>Mg(2+)</name>
        <dbReference type="ChEBI" id="CHEBI:18420"/>
    </ligand>
</feature>
<feature type="binding site" evidence="13">
    <location>
        <position position="898"/>
    </location>
    <ligand>
        <name>ATP</name>
        <dbReference type="ChEBI" id="CHEBI:30616"/>
    </ligand>
</feature>
<evidence type="ECO:0000256" key="16">
    <source>
        <dbReference type="SAM" id="MobiDB-lite"/>
    </source>
</evidence>
<keyword evidence="3 15" id="KW-0812">Transmembrane</keyword>
<organism evidence="19 20">
    <name type="scientific">Pleodorina starrii</name>
    <dbReference type="NCBI Taxonomy" id="330485"/>
    <lineage>
        <taxon>Eukaryota</taxon>
        <taxon>Viridiplantae</taxon>
        <taxon>Chlorophyta</taxon>
        <taxon>core chlorophytes</taxon>
        <taxon>Chlorophyceae</taxon>
        <taxon>CS clade</taxon>
        <taxon>Chlamydomonadales</taxon>
        <taxon>Volvocaceae</taxon>
        <taxon>Pleodorina</taxon>
    </lineage>
</organism>
<feature type="active site" description="4-aspartylphosphate intermediate" evidence="12">
    <location>
        <position position="458"/>
    </location>
</feature>
<keyword evidence="8 15" id="KW-1278">Translocase</keyword>
<feature type="binding site" evidence="13">
    <location>
        <position position="459"/>
    </location>
    <ligand>
        <name>ATP</name>
        <dbReference type="ChEBI" id="CHEBI:30616"/>
    </ligand>
</feature>
<dbReference type="Pfam" id="PF16212">
    <property type="entry name" value="PhoLip_ATPase_C"/>
    <property type="match status" value="1"/>
</dbReference>
<evidence type="ECO:0000256" key="9">
    <source>
        <dbReference type="ARBA" id="ARBA00022989"/>
    </source>
</evidence>
<sequence length="1229" mass="136072">MPSTSYAGEVEAVERPSGRRAAGAPGAAAATVGAAGAGPSTSRPVDTGAYREVLAHTVKPVIKKNVFVKAAEAAFGCVQHGEYASNEIRTAKYTLLTFLPVNLFEQFTRIANLYFLIVAVIQLIPGLAPTSWFTTVAPLVVVLAINAIKEVVDDYYRHQSDREINGRTVTVLEEGGRETPVTWRDLAVGDIVKVVNDTEFPADIVFLSSSDPGNICYVETANLDGETNLKIKNCFSKTTGKNLADDFKEFAEYYSVRCELPNPQLYKFEGAVVLRDDPDGPGSQLPLTADHLLLRGCTLRKTDWVVGVVVYTGLDSKIMKNRTPSPRKVTQLERHMNVLVLTMFVLLFVISALMSMGAVIWEKAHVHDDWYLGYEGKYPDFYPSFRSWVLGVIRWVILLNGVIPISLYVTLEVVKVFQCKMILDLDRHMYHVETDTRFSCRTTNLNEDLGQVQYVLSDKTGTLTQNVMGFVWLSAGNELYGKRNCRASDLPSPSHIDEATPHSVALDPDLLRGLGLDLSLLAQQPPSKTNKSMRGHAIIIRAAAARAPDPELERFMINLAVCNTVVPAISDDGHFVYQASSPDEEALVTGAAFLGYRLYSRTTDQVVVELLRTGEHLHYQVLAVLEFNADRKRMSIIARCPDGKVRLFCKGADTMIMARVAARQPRVPAVRRHLEEMAQAGLRTLCVAEKEIPEAAYGKWAAQYDAACVALTDREGRVAEVSEAIERDMELLGATAVEDKLQDGVPEAIEDLLSAGVGVWVLTGDKVETAISIAMSCRLFTDQMALVEVRERDFEGTGDDKSKEAAVLRGKQEEVRMEQTRLELELGPDCGPMVGLVVEGGALARLLTAEHAGQLVDLCTICKSVVCCRVSPKQKAEVVKMVQRYRKAIVLGIGDGANDVSMIQAAHIGCGISGREGRAAVMASDFAFAQFKYVARLVLLHGRAAYKRNTEVVWYAFYKNWIYNMVLLYFGFVTGWSSQPLFTSGLIAVFNVFFTSAPTVAFAVLEQDVSMSTVLSTPQLYSETMNATRRQFLSEQLWWLVLASWHSLCIYFLPVYSMSNPNKDGLTYDWQMVGATVYTGIIVTANLKVAIRTRYWTWVNHVCIWASIALWWPYVIGYSAVFQVTPVSGAADMSGVALDMMGGPQFWLTSLVLAPAMSLLPDLTHMAFQRTFSPKLFQIYQEKEWRDELISEGRRTLRLDQPPVEGGLADSTGLELGARQPHMGLQTQR</sequence>
<keyword evidence="6 13" id="KW-0067">ATP-binding</keyword>
<dbReference type="SUPFAM" id="SSF56784">
    <property type="entry name" value="HAD-like"/>
    <property type="match status" value="1"/>
</dbReference>
<feature type="region of interest" description="Disordered" evidence="16">
    <location>
        <begin position="1"/>
        <end position="23"/>
    </location>
</feature>
<evidence type="ECO:0000256" key="3">
    <source>
        <dbReference type="ARBA" id="ARBA00022692"/>
    </source>
</evidence>
<dbReference type="SFLD" id="SFLDF00027">
    <property type="entry name" value="p-type_atpase"/>
    <property type="match status" value="1"/>
</dbReference>
<feature type="transmembrane region" description="Helical" evidence="15">
    <location>
        <begin position="984"/>
        <end position="1005"/>
    </location>
</feature>
<keyword evidence="10 15" id="KW-0472">Membrane</keyword>
<dbReference type="SUPFAM" id="SSF81653">
    <property type="entry name" value="Calcium ATPase, transduction domain A"/>
    <property type="match status" value="1"/>
</dbReference>
<comment type="subcellular location">
    <subcellularLocation>
        <location evidence="1 15">Membrane</location>
        <topology evidence="1 15">Multi-pass membrane protein</topology>
    </subcellularLocation>
</comment>
<comment type="similarity">
    <text evidence="2 15">Belongs to the cation transport ATPase (P-type) (TC 3.A.3) family. Type IV subfamily.</text>
</comment>
<dbReference type="SUPFAM" id="SSF81660">
    <property type="entry name" value="Metal cation-transporting ATPase, ATP-binding domain N"/>
    <property type="match status" value="1"/>
</dbReference>
<dbReference type="Pfam" id="PF13246">
    <property type="entry name" value="Cation_ATPase"/>
    <property type="match status" value="1"/>
</dbReference>
<evidence type="ECO:0000256" key="2">
    <source>
        <dbReference type="ARBA" id="ARBA00008109"/>
    </source>
</evidence>
<dbReference type="InterPro" id="IPR006539">
    <property type="entry name" value="P-type_ATPase_IV"/>
</dbReference>
<feature type="domain" description="P-type ATPase C-terminal" evidence="18">
    <location>
        <begin position="921"/>
        <end position="1175"/>
    </location>
</feature>
<keyword evidence="20" id="KW-1185">Reference proteome</keyword>
<feature type="binding site" evidence="13">
    <location>
        <position position="869"/>
    </location>
    <ligand>
        <name>ATP</name>
        <dbReference type="ChEBI" id="CHEBI:30616"/>
    </ligand>
</feature>
<keyword evidence="7 14" id="KW-0460">Magnesium</keyword>
<evidence type="ECO:0000256" key="4">
    <source>
        <dbReference type="ARBA" id="ARBA00022723"/>
    </source>
</evidence>
<dbReference type="InterPro" id="IPR023214">
    <property type="entry name" value="HAD_sf"/>
</dbReference>
<keyword evidence="5 13" id="KW-0547">Nucleotide-binding</keyword>
<feature type="transmembrane region" description="Helical" evidence="15">
    <location>
        <begin position="952"/>
        <end position="972"/>
    </location>
</feature>
<evidence type="ECO:0000259" key="18">
    <source>
        <dbReference type="Pfam" id="PF16212"/>
    </source>
</evidence>
<dbReference type="GO" id="GO:0000287">
    <property type="term" value="F:magnesium ion binding"/>
    <property type="evidence" value="ECO:0007669"/>
    <property type="project" value="UniProtKB-UniRule"/>
</dbReference>
<dbReference type="Proteomes" id="UP001165080">
    <property type="component" value="Unassembled WGS sequence"/>
</dbReference>
<dbReference type="InterPro" id="IPR023299">
    <property type="entry name" value="ATPase_P-typ_cyto_dom_N"/>
</dbReference>
<evidence type="ECO:0000256" key="6">
    <source>
        <dbReference type="ARBA" id="ARBA00022840"/>
    </source>
</evidence>
<feature type="transmembrane region" description="Helical" evidence="15">
    <location>
        <begin position="130"/>
        <end position="148"/>
    </location>
</feature>
<dbReference type="GO" id="GO:0005886">
    <property type="term" value="C:plasma membrane"/>
    <property type="evidence" value="ECO:0007669"/>
    <property type="project" value="TreeGrafter"/>
</dbReference>
<evidence type="ECO:0000256" key="7">
    <source>
        <dbReference type="ARBA" id="ARBA00022842"/>
    </source>
</evidence>
<feature type="binding site" evidence="13">
    <location>
        <position position="584"/>
    </location>
    <ligand>
        <name>ATP</name>
        <dbReference type="ChEBI" id="CHEBI:30616"/>
    </ligand>
</feature>
<dbReference type="PANTHER" id="PTHR24092">
    <property type="entry name" value="PROBABLE PHOSPHOLIPID-TRANSPORTING ATPASE"/>
    <property type="match status" value="1"/>
</dbReference>
<feature type="transmembrane region" description="Helical" evidence="15">
    <location>
        <begin position="1037"/>
        <end position="1058"/>
    </location>
</feature>
<gene>
    <name evidence="19" type="primary">PLEST010661</name>
    <name evidence="19" type="ORF">PLESTB_000329300</name>
</gene>
<evidence type="ECO:0000256" key="1">
    <source>
        <dbReference type="ARBA" id="ARBA00004141"/>
    </source>
</evidence>
<evidence type="ECO:0000259" key="17">
    <source>
        <dbReference type="Pfam" id="PF16209"/>
    </source>
</evidence>
<feature type="transmembrane region" description="Helical" evidence="15">
    <location>
        <begin position="1102"/>
        <end position="1125"/>
    </location>
</feature>
<dbReference type="InterPro" id="IPR001757">
    <property type="entry name" value="P_typ_ATPase"/>
</dbReference>
<dbReference type="FunFam" id="3.40.50.1000:FF:000203">
    <property type="entry name" value="Phospholipid-transporting ATPase"/>
    <property type="match status" value="1"/>
</dbReference>
<dbReference type="PROSITE" id="PS00154">
    <property type="entry name" value="ATPASE_E1_E2"/>
    <property type="match status" value="1"/>
</dbReference>
<dbReference type="InterPro" id="IPR008250">
    <property type="entry name" value="ATPase_P-typ_transduc_dom_A_sf"/>
</dbReference>
<feature type="binding site" evidence="13">
    <location>
        <position position="763"/>
    </location>
    <ligand>
        <name>ATP</name>
        <dbReference type="ChEBI" id="CHEBI:30616"/>
    </ligand>
</feature>
<feature type="binding site" evidence="14">
    <location>
        <position position="460"/>
    </location>
    <ligand>
        <name>Mg(2+)</name>
        <dbReference type="ChEBI" id="CHEBI:18420"/>
    </ligand>
</feature>
<feature type="binding site" evidence="13">
    <location>
        <position position="764"/>
    </location>
    <ligand>
        <name>ATP</name>
        <dbReference type="ChEBI" id="CHEBI:30616"/>
    </ligand>
</feature>
<feature type="binding site" evidence="13">
    <location>
        <position position="458"/>
    </location>
    <ligand>
        <name>ATP</name>
        <dbReference type="ChEBI" id="CHEBI:30616"/>
    </ligand>
</feature>
<dbReference type="EMBL" id="BRXU01000003">
    <property type="protein sequence ID" value="GLC49980.1"/>
    <property type="molecule type" value="Genomic_DNA"/>
</dbReference>
<feature type="binding site" evidence="13">
    <location>
        <position position="650"/>
    </location>
    <ligand>
        <name>ATP</name>
        <dbReference type="ChEBI" id="CHEBI:30616"/>
    </ligand>
</feature>
<evidence type="ECO:0000256" key="8">
    <source>
        <dbReference type="ARBA" id="ARBA00022967"/>
    </source>
</evidence>
<dbReference type="InterPro" id="IPR023298">
    <property type="entry name" value="ATPase_P-typ_TM_dom_sf"/>
</dbReference>